<evidence type="ECO:0000256" key="8">
    <source>
        <dbReference type="RuleBase" id="RU362059"/>
    </source>
</evidence>
<evidence type="ECO:0000313" key="10">
    <source>
        <dbReference type="Proteomes" id="UP001497482"/>
    </source>
</evidence>
<evidence type="ECO:0000256" key="3">
    <source>
        <dbReference type="ARBA" id="ARBA00022679"/>
    </source>
</evidence>
<comment type="catalytic activity">
    <reaction evidence="8">
        <text>glucuronate acceptor + UDP-alpha-D-glucuronate = acceptor beta-D-glucuronoside + UDP + H(+)</text>
        <dbReference type="Rhea" id="RHEA:21032"/>
        <dbReference type="ChEBI" id="CHEBI:15378"/>
        <dbReference type="ChEBI" id="CHEBI:58052"/>
        <dbReference type="ChEBI" id="CHEBI:58223"/>
        <dbReference type="ChEBI" id="CHEBI:132367"/>
        <dbReference type="ChEBI" id="CHEBI:132368"/>
        <dbReference type="EC" id="2.4.1.17"/>
    </reaction>
</comment>
<dbReference type="Pfam" id="PF00201">
    <property type="entry name" value="UDPGT"/>
    <property type="match status" value="1"/>
</dbReference>
<dbReference type="InterPro" id="IPR050271">
    <property type="entry name" value="UDP-glycosyltransferase"/>
</dbReference>
<evidence type="ECO:0000256" key="7">
    <source>
        <dbReference type="RuleBase" id="RU003718"/>
    </source>
</evidence>
<organism evidence="9 10">
    <name type="scientific">Knipowitschia caucasica</name>
    <name type="common">Caucasian dwarf goby</name>
    <name type="synonym">Pomatoschistus caucasicus</name>
    <dbReference type="NCBI Taxonomy" id="637954"/>
    <lineage>
        <taxon>Eukaryota</taxon>
        <taxon>Metazoa</taxon>
        <taxon>Chordata</taxon>
        <taxon>Craniata</taxon>
        <taxon>Vertebrata</taxon>
        <taxon>Euteleostomi</taxon>
        <taxon>Actinopterygii</taxon>
        <taxon>Neopterygii</taxon>
        <taxon>Teleostei</taxon>
        <taxon>Neoteleostei</taxon>
        <taxon>Acanthomorphata</taxon>
        <taxon>Gobiaria</taxon>
        <taxon>Gobiiformes</taxon>
        <taxon>Gobioidei</taxon>
        <taxon>Gobiidae</taxon>
        <taxon>Gobiinae</taxon>
        <taxon>Knipowitschia</taxon>
    </lineage>
</organism>
<dbReference type="FunFam" id="3.40.50.2000:FF:000001">
    <property type="entry name" value="UDP-glucuronosyltransferase"/>
    <property type="match status" value="1"/>
</dbReference>
<keyword evidence="5 8" id="KW-1133">Transmembrane helix</keyword>
<dbReference type="EC" id="2.4.1.17" evidence="8"/>
<dbReference type="Gene3D" id="3.40.50.2000">
    <property type="entry name" value="Glycogen Phosphorylase B"/>
    <property type="match status" value="2"/>
</dbReference>
<comment type="subcellular location">
    <subcellularLocation>
        <location evidence="8">Membrane</location>
        <topology evidence="8">Single-pass membrane protein</topology>
    </subcellularLocation>
</comment>
<dbReference type="InterPro" id="IPR035595">
    <property type="entry name" value="UDP_glycos_trans_CS"/>
</dbReference>
<keyword evidence="2 7" id="KW-0328">Glycosyltransferase</keyword>
<evidence type="ECO:0000256" key="4">
    <source>
        <dbReference type="ARBA" id="ARBA00022692"/>
    </source>
</evidence>
<keyword evidence="6 8" id="KW-0472">Membrane</keyword>
<evidence type="ECO:0000256" key="1">
    <source>
        <dbReference type="ARBA" id="ARBA00009995"/>
    </source>
</evidence>
<keyword evidence="4 8" id="KW-0812">Transmembrane</keyword>
<dbReference type="PANTHER" id="PTHR48043">
    <property type="entry name" value="EG:EG0003.4 PROTEIN-RELATED"/>
    <property type="match status" value="1"/>
</dbReference>
<reference evidence="9 10" key="1">
    <citation type="submission" date="2024-04" db="EMBL/GenBank/DDBJ databases">
        <authorList>
            <person name="Waldvogel A.-M."/>
            <person name="Schoenle A."/>
        </authorList>
    </citation>
    <scope>NUCLEOTIDE SEQUENCE [LARGE SCALE GENOMIC DNA]</scope>
</reference>
<dbReference type="InterPro" id="IPR002213">
    <property type="entry name" value="UDP_glucos_trans"/>
</dbReference>
<sequence length="534" mass="59582">MRSLLLSSVSVPGLILVLAVVLVAPVSGGKLLVFPGDFSHYLNMKSLIEELHRRNHSIHVIAPTSSPSVKYNDTELQKKFNFIVYEVPFTVDDYKNFLKDFIYFSMYESHRTSILGKVRLIYDWMDKSQVMVMQTCESIVQNAALMSQLRKAKFDLVLWDPMSPCGDLVARLLDLPLVASIRFSFGAVMERHCGQAPLPPSYVPSAPLPYDDKMTFSERTTSLLTNVLTSTVSIIFWKLTLDGFYSEILGQSTSVCETLGRADMWLIRTYWDIESPRPLPPNFRYVGGLHCKPANPLPEDLEEFVNSADAGVVVVTFGSMISKLETDRAEVIATALAQIPQKVIWKYSGPTPLSLGPNTRVLAWIPQNDLLGHPQTRAFVAHGGTNGLYEAMFHGVPVVGVPLFGDQSDNLARLSRRGGAVVLNFNTMTSQEMTSAINEVINTPSFKESMVQASRVHRDRPLSALQEASFWVEFVLRNGASHLRLASHDLNWFQYYSLDVAAFLLTIAATGLLVTAKVFRKMLRGVRGSKQHTD</sequence>
<accession>A0AAV2KLY0</accession>
<protein>
    <recommendedName>
        <fullName evidence="8">UDP-glucuronosyltransferase</fullName>
        <ecNumber evidence="8">2.4.1.17</ecNumber>
    </recommendedName>
</protein>
<dbReference type="GO" id="GO:0016020">
    <property type="term" value="C:membrane"/>
    <property type="evidence" value="ECO:0007669"/>
    <property type="project" value="UniProtKB-SubCell"/>
</dbReference>
<keyword evidence="10" id="KW-1185">Reference proteome</keyword>
<feature type="transmembrane region" description="Helical" evidence="8">
    <location>
        <begin position="492"/>
        <end position="514"/>
    </location>
</feature>
<evidence type="ECO:0000256" key="5">
    <source>
        <dbReference type="ARBA" id="ARBA00022989"/>
    </source>
</evidence>
<evidence type="ECO:0000256" key="6">
    <source>
        <dbReference type="ARBA" id="ARBA00023136"/>
    </source>
</evidence>
<name>A0AAV2KLY0_KNICA</name>
<dbReference type="SUPFAM" id="SSF53756">
    <property type="entry name" value="UDP-Glycosyltransferase/glycogen phosphorylase"/>
    <property type="match status" value="1"/>
</dbReference>
<evidence type="ECO:0000313" key="9">
    <source>
        <dbReference type="EMBL" id="CAL1591065.1"/>
    </source>
</evidence>
<dbReference type="PANTHER" id="PTHR48043:SF162">
    <property type="entry name" value="UDP GLUCURONOSYLTRANSFERASE 2 FAMILY, POLYPEPTIDE A1 PRECURSOR-RELATED"/>
    <property type="match status" value="1"/>
</dbReference>
<dbReference type="Proteomes" id="UP001497482">
    <property type="component" value="Chromosome 19"/>
</dbReference>
<keyword evidence="3 7" id="KW-0808">Transferase</keyword>
<dbReference type="EMBL" id="OZ035841">
    <property type="protein sequence ID" value="CAL1591065.1"/>
    <property type="molecule type" value="Genomic_DNA"/>
</dbReference>
<dbReference type="GO" id="GO:0015020">
    <property type="term" value="F:glucuronosyltransferase activity"/>
    <property type="evidence" value="ECO:0007669"/>
    <property type="project" value="UniProtKB-EC"/>
</dbReference>
<dbReference type="CDD" id="cd03784">
    <property type="entry name" value="GT1_Gtf-like"/>
    <property type="match status" value="1"/>
</dbReference>
<gene>
    <name evidence="9" type="ORF">KC01_LOCUS20480</name>
</gene>
<evidence type="ECO:0000256" key="2">
    <source>
        <dbReference type="ARBA" id="ARBA00022676"/>
    </source>
</evidence>
<proteinExistence type="inferred from homology"/>
<dbReference type="PROSITE" id="PS00375">
    <property type="entry name" value="UDPGT"/>
    <property type="match status" value="1"/>
</dbReference>
<dbReference type="AlphaFoldDB" id="A0AAV2KLY0"/>
<comment type="similarity">
    <text evidence="1 7">Belongs to the UDP-glycosyltransferase family.</text>
</comment>